<dbReference type="Pfam" id="PF07335">
    <property type="entry name" value="Glyco_hydro_75"/>
    <property type="match status" value="1"/>
</dbReference>
<dbReference type="GO" id="GO:0016977">
    <property type="term" value="F:chitosanase activity"/>
    <property type="evidence" value="ECO:0007669"/>
    <property type="project" value="UniProtKB-EC"/>
</dbReference>
<reference evidence="11" key="1">
    <citation type="journal article" date="2021" name="Nat. Commun.">
        <title>Genetic determinants of endophytism in the Arabidopsis root mycobiome.</title>
        <authorList>
            <person name="Mesny F."/>
            <person name="Miyauchi S."/>
            <person name="Thiergart T."/>
            <person name="Pickel B."/>
            <person name="Atanasova L."/>
            <person name="Karlsson M."/>
            <person name="Huettel B."/>
            <person name="Barry K.W."/>
            <person name="Haridas S."/>
            <person name="Chen C."/>
            <person name="Bauer D."/>
            <person name="Andreopoulos W."/>
            <person name="Pangilinan J."/>
            <person name="LaButti K."/>
            <person name="Riley R."/>
            <person name="Lipzen A."/>
            <person name="Clum A."/>
            <person name="Drula E."/>
            <person name="Henrissat B."/>
            <person name="Kohler A."/>
            <person name="Grigoriev I.V."/>
            <person name="Martin F.M."/>
            <person name="Hacquard S."/>
        </authorList>
    </citation>
    <scope>NUCLEOTIDE SEQUENCE</scope>
    <source>
        <strain evidence="11">MPI-SDFR-AT-0117</strain>
    </source>
</reference>
<dbReference type="GO" id="GO:0000272">
    <property type="term" value="P:polysaccharide catabolic process"/>
    <property type="evidence" value="ECO:0007669"/>
    <property type="project" value="UniProtKB-KW"/>
</dbReference>
<evidence type="ECO:0000256" key="4">
    <source>
        <dbReference type="ARBA" id="ARBA00022525"/>
    </source>
</evidence>
<dbReference type="OrthoDB" id="4756206at2759"/>
<organism evidence="11 12">
    <name type="scientific">Plectosphaerella plurivora</name>
    <dbReference type="NCBI Taxonomy" id="936078"/>
    <lineage>
        <taxon>Eukaryota</taxon>
        <taxon>Fungi</taxon>
        <taxon>Dikarya</taxon>
        <taxon>Ascomycota</taxon>
        <taxon>Pezizomycotina</taxon>
        <taxon>Sordariomycetes</taxon>
        <taxon>Hypocreomycetidae</taxon>
        <taxon>Glomerellales</taxon>
        <taxon>Plectosphaerellaceae</taxon>
        <taxon>Plectosphaerella</taxon>
    </lineage>
</organism>
<dbReference type="GO" id="GO:0005576">
    <property type="term" value="C:extracellular region"/>
    <property type="evidence" value="ECO:0007669"/>
    <property type="project" value="UniProtKB-SubCell"/>
</dbReference>
<protein>
    <recommendedName>
        <fullName evidence="10">Endo-chitosanase</fullName>
        <ecNumber evidence="10">3.2.1.132</ecNumber>
    </recommendedName>
</protein>
<proteinExistence type="inferred from homology"/>
<keyword evidence="9 10" id="KW-0624">Polysaccharide degradation</keyword>
<dbReference type="Proteomes" id="UP000770015">
    <property type="component" value="Unassembled WGS sequence"/>
</dbReference>
<evidence type="ECO:0000256" key="6">
    <source>
        <dbReference type="ARBA" id="ARBA00022801"/>
    </source>
</evidence>
<comment type="similarity">
    <text evidence="3 10">Belongs to the glycosyl hydrolase 75 family.</text>
</comment>
<evidence type="ECO:0000313" key="12">
    <source>
        <dbReference type="Proteomes" id="UP000770015"/>
    </source>
</evidence>
<evidence type="ECO:0000256" key="5">
    <source>
        <dbReference type="ARBA" id="ARBA00022729"/>
    </source>
</evidence>
<keyword evidence="6 10" id="KW-0378">Hydrolase</keyword>
<comment type="caution">
    <text evidence="11">The sequence shown here is derived from an EMBL/GenBank/DDBJ whole genome shotgun (WGS) entry which is preliminary data.</text>
</comment>
<sequence>MRGPFDSLTLLLALASTAALARDVPENLQKLVDDIRAQGKCNNILADGFHSSDGDSGDFAYCGDHLKESRIIYLQGQDGQFVNMDIDCDGMQGGPADDGRCQSSNDTQSQTTFQYEVEHYNRGQKDLDANVHPYVVFGNEGEKPNWPTFDPQKHGIEPLSIIAVVCNNQLVYGIWGDTNGDDGEEAMVGEAAISLATACFGNRMNGNFGHDANDVLYIAFQGKDAVPGAKGAAWDATSAEAFEQSITELGDKLVERIGAGSAFAPSRWTLAVAGGVGMALLYF</sequence>
<evidence type="ECO:0000256" key="1">
    <source>
        <dbReference type="ARBA" id="ARBA00000405"/>
    </source>
</evidence>
<keyword evidence="5 10" id="KW-0732">Signal</keyword>
<accession>A0A9P8V625</accession>
<dbReference type="AlphaFoldDB" id="A0A9P8V625"/>
<comment type="function">
    <text evidence="10">Chitosanase catalyzing the endo-type cleavage of chitosan, the deacylated form of chitin. Chitosanase may be crucial in the degradation of the deacetylated portion of chitin in the fungal cell wall.</text>
</comment>
<dbReference type="PANTHER" id="PTHR42061">
    <property type="entry name" value="ENDO-CHITOSANASE"/>
    <property type="match status" value="1"/>
</dbReference>
<dbReference type="EC" id="3.2.1.132" evidence="10"/>
<keyword evidence="12" id="KW-1185">Reference proteome</keyword>
<dbReference type="InterPro" id="IPR009939">
    <property type="entry name" value="Chitosanase_fungal"/>
</dbReference>
<name>A0A9P8V625_9PEZI</name>
<keyword evidence="4" id="KW-0964">Secreted</keyword>
<evidence type="ECO:0000313" key="11">
    <source>
        <dbReference type="EMBL" id="KAH6676070.1"/>
    </source>
</evidence>
<dbReference type="EMBL" id="JAGSXJ010000024">
    <property type="protein sequence ID" value="KAH6676070.1"/>
    <property type="molecule type" value="Genomic_DNA"/>
</dbReference>
<dbReference type="PANTHER" id="PTHR42061:SF6">
    <property type="entry name" value="ENDO-CHITOSANASE"/>
    <property type="match status" value="1"/>
</dbReference>
<feature type="signal peptide" evidence="10">
    <location>
        <begin position="1"/>
        <end position="21"/>
    </location>
</feature>
<keyword evidence="7" id="KW-0119">Carbohydrate metabolism</keyword>
<keyword evidence="8 10" id="KW-0326">Glycosidase</keyword>
<evidence type="ECO:0000256" key="8">
    <source>
        <dbReference type="ARBA" id="ARBA00023295"/>
    </source>
</evidence>
<evidence type="ECO:0000256" key="9">
    <source>
        <dbReference type="ARBA" id="ARBA00023326"/>
    </source>
</evidence>
<comment type="subcellular location">
    <subcellularLocation>
        <location evidence="2 10">Secreted</location>
    </subcellularLocation>
</comment>
<evidence type="ECO:0000256" key="2">
    <source>
        <dbReference type="ARBA" id="ARBA00004613"/>
    </source>
</evidence>
<gene>
    <name evidence="11" type="ORF">F5X68DRAFT_278238</name>
</gene>
<evidence type="ECO:0000256" key="10">
    <source>
        <dbReference type="RuleBase" id="RU361208"/>
    </source>
</evidence>
<comment type="catalytic activity">
    <reaction evidence="1 10">
        <text>Endohydrolysis of beta-(1-&gt;4)-linkages between D-glucosamine residues in a partly acetylated chitosan.</text>
        <dbReference type="EC" id="3.2.1.132"/>
    </reaction>
</comment>
<evidence type="ECO:0000256" key="3">
    <source>
        <dbReference type="ARBA" id="ARBA00007799"/>
    </source>
</evidence>
<evidence type="ECO:0000256" key="7">
    <source>
        <dbReference type="ARBA" id="ARBA00023277"/>
    </source>
</evidence>
<feature type="chain" id="PRO_5040543712" description="Endo-chitosanase" evidence="10">
    <location>
        <begin position="22"/>
        <end position="283"/>
    </location>
</feature>